<proteinExistence type="inferred from homology"/>
<dbReference type="Proteomes" id="UP000027222">
    <property type="component" value="Unassembled WGS sequence"/>
</dbReference>
<gene>
    <name evidence="15" type="ORF">GALMADRAFT_74711</name>
</gene>
<evidence type="ECO:0000256" key="3">
    <source>
        <dbReference type="ARBA" id="ARBA00007812"/>
    </source>
</evidence>
<dbReference type="CDD" id="cd07038">
    <property type="entry name" value="TPP_PYR_PDC_IPDC_like"/>
    <property type="match status" value="1"/>
</dbReference>
<organism evidence="15 16">
    <name type="scientific">Galerina marginata (strain CBS 339.88)</name>
    <dbReference type="NCBI Taxonomy" id="685588"/>
    <lineage>
        <taxon>Eukaryota</taxon>
        <taxon>Fungi</taxon>
        <taxon>Dikarya</taxon>
        <taxon>Basidiomycota</taxon>
        <taxon>Agaricomycotina</taxon>
        <taxon>Agaricomycetes</taxon>
        <taxon>Agaricomycetidae</taxon>
        <taxon>Agaricales</taxon>
        <taxon>Agaricineae</taxon>
        <taxon>Strophariaceae</taxon>
        <taxon>Galerina</taxon>
    </lineage>
</organism>
<dbReference type="HOGENOM" id="CLU_013748_0_2_1"/>
<evidence type="ECO:0000256" key="4">
    <source>
        <dbReference type="ARBA" id="ARBA00022723"/>
    </source>
</evidence>
<reference evidence="16" key="1">
    <citation type="journal article" date="2014" name="Proc. Natl. Acad. Sci. U.S.A.">
        <title>Extensive sampling of basidiomycete genomes demonstrates inadequacy of the white-rot/brown-rot paradigm for wood decay fungi.</title>
        <authorList>
            <person name="Riley R."/>
            <person name="Salamov A.A."/>
            <person name="Brown D.W."/>
            <person name="Nagy L.G."/>
            <person name="Floudas D."/>
            <person name="Held B.W."/>
            <person name="Levasseur A."/>
            <person name="Lombard V."/>
            <person name="Morin E."/>
            <person name="Otillar R."/>
            <person name="Lindquist E.A."/>
            <person name="Sun H."/>
            <person name="LaButti K.M."/>
            <person name="Schmutz J."/>
            <person name="Jabbour D."/>
            <person name="Luo H."/>
            <person name="Baker S.E."/>
            <person name="Pisabarro A.G."/>
            <person name="Walton J.D."/>
            <person name="Blanchette R.A."/>
            <person name="Henrissat B."/>
            <person name="Martin F."/>
            <person name="Cullen D."/>
            <person name="Hibbett D.S."/>
            <person name="Grigoriev I.V."/>
        </authorList>
    </citation>
    <scope>NUCLEOTIDE SEQUENCE [LARGE SCALE GENOMIC DNA]</scope>
    <source>
        <strain evidence="16">CBS 339.88</strain>
    </source>
</reference>
<dbReference type="InterPro" id="IPR012001">
    <property type="entry name" value="Thiamin_PyroP_enz_TPP-bd_dom"/>
</dbReference>
<keyword evidence="9" id="KW-0456">Lyase</keyword>
<dbReference type="GO" id="GO:0005829">
    <property type="term" value="C:cytosol"/>
    <property type="evidence" value="ECO:0007669"/>
    <property type="project" value="TreeGrafter"/>
</dbReference>
<evidence type="ECO:0000256" key="9">
    <source>
        <dbReference type="ARBA" id="ARBA00023239"/>
    </source>
</evidence>
<evidence type="ECO:0008006" key="17">
    <source>
        <dbReference type="Google" id="ProtNLM"/>
    </source>
</evidence>
<dbReference type="AlphaFoldDB" id="A0A067SLM4"/>
<evidence type="ECO:0000259" key="12">
    <source>
        <dbReference type="Pfam" id="PF00205"/>
    </source>
</evidence>
<comment type="subcellular location">
    <subcellularLocation>
        <location evidence="2">Mitochondrion</location>
    </subcellularLocation>
</comment>
<dbReference type="GO" id="GO:0005634">
    <property type="term" value="C:nucleus"/>
    <property type="evidence" value="ECO:0007669"/>
    <property type="project" value="TreeGrafter"/>
</dbReference>
<evidence type="ECO:0000256" key="7">
    <source>
        <dbReference type="ARBA" id="ARBA00023052"/>
    </source>
</evidence>
<dbReference type="GO" id="GO:0000949">
    <property type="term" value="P:aromatic amino acid family catabolic process to alcohol via Ehrlich pathway"/>
    <property type="evidence" value="ECO:0007669"/>
    <property type="project" value="TreeGrafter"/>
</dbReference>
<evidence type="ECO:0000313" key="15">
    <source>
        <dbReference type="EMBL" id="KDR71801.1"/>
    </source>
</evidence>
<feature type="domain" description="Thiamine pyrophosphate enzyme central" evidence="12">
    <location>
        <begin position="214"/>
        <end position="328"/>
    </location>
</feature>
<dbReference type="InterPro" id="IPR011766">
    <property type="entry name" value="TPP_enzyme_TPP-bd"/>
</dbReference>
<feature type="binding site" evidence="10">
    <location>
        <position position="475"/>
    </location>
    <ligand>
        <name>Mg(2+)</name>
        <dbReference type="ChEBI" id="CHEBI:18420"/>
    </ligand>
</feature>
<comment type="cofactor">
    <cofactor evidence="10">
        <name>Mg(2+)</name>
        <dbReference type="ChEBI" id="CHEBI:18420"/>
    </cofactor>
    <text evidence="10">Binds 1 Mg(2+) per subunit.</text>
</comment>
<feature type="binding site" evidence="10">
    <location>
        <position position="477"/>
    </location>
    <ligand>
        <name>Mg(2+)</name>
        <dbReference type="ChEBI" id="CHEBI:18420"/>
    </ligand>
</feature>
<dbReference type="Gene3D" id="3.40.50.970">
    <property type="match status" value="2"/>
</dbReference>
<protein>
    <recommendedName>
        <fullName evidence="17">Pyruvate decarboxylase</fullName>
    </recommendedName>
</protein>
<dbReference type="Pfam" id="PF00205">
    <property type="entry name" value="TPP_enzyme_M"/>
    <property type="match status" value="1"/>
</dbReference>
<evidence type="ECO:0000259" key="14">
    <source>
        <dbReference type="Pfam" id="PF02776"/>
    </source>
</evidence>
<dbReference type="InterPro" id="IPR047214">
    <property type="entry name" value="TPP_PDC_IPDC"/>
</dbReference>
<dbReference type="FunFam" id="3.40.50.970:FF:000024">
    <property type="entry name" value="Pyruvate decarboxylase isozyme"/>
    <property type="match status" value="1"/>
</dbReference>
<evidence type="ECO:0000256" key="10">
    <source>
        <dbReference type="PIRSR" id="PIRSR036565-2"/>
    </source>
</evidence>
<dbReference type="InterPro" id="IPR012000">
    <property type="entry name" value="Thiamin_PyroP_enz_cen_dom"/>
</dbReference>
<comment type="similarity">
    <text evidence="3 11">Belongs to the TPP enzyme family.</text>
</comment>
<feature type="binding site" evidence="10">
    <location>
        <position position="448"/>
    </location>
    <ligand>
        <name>Mg(2+)</name>
        <dbReference type="ChEBI" id="CHEBI:18420"/>
    </ligand>
</feature>
<feature type="domain" description="Thiamine pyrophosphate enzyme TPP-binding" evidence="13">
    <location>
        <begin position="392"/>
        <end position="531"/>
    </location>
</feature>
<dbReference type="InterPro" id="IPR029061">
    <property type="entry name" value="THDP-binding"/>
</dbReference>
<evidence type="ECO:0000256" key="1">
    <source>
        <dbReference type="ARBA" id="ARBA00001964"/>
    </source>
</evidence>
<dbReference type="Gene3D" id="3.40.50.1220">
    <property type="entry name" value="TPP-binding domain"/>
    <property type="match status" value="1"/>
</dbReference>
<keyword evidence="5" id="KW-0210">Decarboxylase</keyword>
<dbReference type="GO" id="GO:0004737">
    <property type="term" value="F:pyruvate decarboxylase activity"/>
    <property type="evidence" value="ECO:0007669"/>
    <property type="project" value="TreeGrafter"/>
</dbReference>
<dbReference type="PIRSF" id="PIRSF036565">
    <property type="entry name" value="Pyruvt_ip_decrb"/>
    <property type="match status" value="1"/>
</dbReference>
<dbReference type="PANTHER" id="PTHR43452">
    <property type="entry name" value="PYRUVATE DECARBOXYLASE"/>
    <property type="match status" value="1"/>
</dbReference>
<comment type="cofactor">
    <cofactor evidence="1">
        <name>thiamine diphosphate</name>
        <dbReference type="ChEBI" id="CHEBI:58937"/>
    </cofactor>
</comment>
<keyword evidence="16" id="KW-1185">Reference proteome</keyword>
<dbReference type="GO" id="GO:0000287">
    <property type="term" value="F:magnesium ion binding"/>
    <property type="evidence" value="ECO:0007669"/>
    <property type="project" value="InterPro"/>
</dbReference>
<dbReference type="GO" id="GO:0030976">
    <property type="term" value="F:thiamine pyrophosphate binding"/>
    <property type="evidence" value="ECO:0007669"/>
    <property type="project" value="InterPro"/>
</dbReference>
<dbReference type="SUPFAM" id="SSF52467">
    <property type="entry name" value="DHS-like NAD/FAD-binding domain"/>
    <property type="match status" value="1"/>
</dbReference>
<dbReference type="InterPro" id="IPR029035">
    <property type="entry name" value="DHS-like_NAD/FAD-binding_dom"/>
</dbReference>
<dbReference type="PANTHER" id="PTHR43452:SF30">
    <property type="entry name" value="PYRUVATE DECARBOXYLASE ISOZYME 1-RELATED"/>
    <property type="match status" value="1"/>
</dbReference>
<evidence type="ECO:0000256" key="5">
    <source>
        <dbReference type="ARBA" id="ARBA00022793"/>
    </source>
</evidence>
<keyword evidence="7 11" id="KW-0786">Thiamine pyrophosphate</keyword>
<dbReference type="OrthoDB" id="3970464at2759"/>
<dbReference type="STRING" id="685588.A0A067SLM4"/>
<evidence type="ECO:0000256" key="2">
    <source>
        <dbReference type="ARBA" id="ARBA00004173"/>
    </source>
</evidence>
<dbReference type="SUPFAM" id="SSF52518">
    <property type="entry name" value="Thiamin diphosphate-binding fold (THDP-binding)"/>
    <property type="match status" value="2"/>
</dbReference>
<sequence>MITIADYLLTRLEQLGVKHMFGVPGELNLAFCDAIEDFKKIAWVGGCNELNSLYAADGYARAKHSLGVSLTIFGPGELSAMNGFAGAVSEDVPILHIVGVPSITQQKEKSIVDHTLGDGRYVFDAFSNAAQEITYLQAILSKKEEAAAKIDKILVDCISWSRPAYLALPTNLVTEKISSESLKFPLSRSQTQNDPAAEEFVADRITSLFAQAVAPQADAIVLVDLGAIRHNVLKEVYDLLKRTGFPVYATPMGKTAIDETYERYGGIYWGSALSSPEVVKAFAEAKLVLSIGSFQGDFNSGNFNNNIPTDRMIELHADRTKIQDDIFPGVGMKKLIPKLSARLEHLRHIATQIPIPKFDNFVPQGGSEKITHEWLWPRVGQFFKPNDVIVADTGTAQYAIVDVRLPKGSDLLSQMRWASIGWSIGAALGACLAVKESEPRRTVVFVGDGSLQMTVQELSSLIRTGVKPIIFVLNNSGYTTERLLHRESEQRKYPDIAQWDYSGLLRVLGDLDGTASRSYQARTKKELTELLDDEEFGNTKFIQLVEIFMDKLDAPWALENWPQRFVPTRALLKRRIA</sequence>
<dbReference type="CDD" id="cd02005">
    <property type="entry name" value="TPP_PDC_IPDC"/>
    <property type="match status" value="1"/>
</dbReference>
<dbReference type="EMBL" id="KL142391">
    <property type="protein sequence ID" value="KDR71801.1"/>
    <property type="molecule type" value="Genomic_DNA"/>
</dbReference>
<dbReference type="Pfam" id="PF02776">
    <property type="entry name" value="TPP_enzyme_N"/>
    <property type="match status" value="1"/>
</dbReference>
<keyword evidence="4 10" id="KW-0479">Metal-binding</keyword>
<dbReference type="InterPro" id="IPR012110">
    <property type="entry name" value="PDC/IPDC-like"/>
</dbReference>
<feature type="domain" description="Thiamine pyrophosphate enzyme N-terminal TPP-binding" evidence="14">
    <location>
        <begin position="3"/>
        <end position="109"/>
    </location>
</feature>
<evidence type="ECO:0000256" key="8">
    <source>
        <dbReference type="ARBA" id="ARBA00023128"/>
    </source>
</evidence>
<dbReference type="GO" id="GO:0005739">
    <property type="term" value="C:mitochondrion"/>
    <property type="evidence" value="ECO:0007669"/>
    <property type="project" value="UniProtKB-SubCell"/>
</dbReference>
<name>A0A067SLM4_GALM3</name>
<evidence type="ECO:0000256" key="11">
    <source>
        <dbReference type="RuleBase" id="RU362132"/>
    </source>
</evidence>
<accession>A0A067SLM4</accession>
<keyword evidence="8" id="KW-0496">Mitochondrion</keyword>
<evidence type="ECO:0000259" key="13">
    <source>
        <dbReference type="Pfam" id="PF02775"/>
    </source>
</evidence>
<dbReference type="InterPro" id="IPR047213">
    <property type="entry name" value="TPP_PYR_PDC_IPDC-like"/>
</dbReference>
<evidence type="ECO:0000256" key="6">
    <source>
        <dbReference type="ARBA" id="ARBA00022842"/>
    </source>
</evidence>
<evidence type="ECO:0000313" key="16">
    <source>
        <dbReference type="Proteomes" id="UP000027222"/>
    </source>
</evidence>
<keyword evidence="6 10" id="KW-0460">Magnesium</keyword>
<dbReference type="Pfam" id="PF02775">
    <property type="entry name" value="TPP_enzyme_C"/>
    <property type="match status" value="1"/>
</dbReference>